<evidence type="ECO:0000313" key="14">
    <source>
        <dbReference type="Proteomes" id="UP000026961"/>
    </source>
</evidence>
<dbReference type="Pfam" id="PF08240">
    <property type="entry name" value="ADH_N"/>
    <property type="match status" value="1"/>
</dbReference>
<feature type="domain" description="SHSP" evidence="12">
    <location>
        <begin position="327"/>
        <end position="453"/>
    </location>
</feature>
<name>A0A0E0B834_9ORYZ</name>
<evidence type="ECO:0000256" key="11">
    <source>
        <dbReference type="SAM" id="MobiDB-lite"/>
    </source>
</evidence>
<dbReference type="PROSITE" id="PS00059">
    <property type="entry name" value="ADH_ZINC"/>
    <property type="match status" value="1"/>
</dbReference>
<keyword evidence="4" id="KW-0862">Zinc</keyword>
<accession>A0A0E0B834</accession>
<reference evidence="13" key="2">
    <citation type="submission" date="2018-05" db="EMBL/GenBank/DDBJ databases">
        <title>OgluRS3 (Oryza glumaepatula Reference Sequence Version 3).</title>
        <authorList>
            <person name="Zhang J."/>
            <person name="Kudrna D."/>
            <person name="Lee S."/>
            <person name="Talag J."/>
            <person name="Welchert J."/>
            <person name="Wing R.A."/>
        </authorList>
    </citation>
    <scope>NUCLEOTIDE SEQUENCE [LARGE SCALE GENOMIC DNA]</scope>
</reference>
<comment type="cofactor">
    <cofactor evidence="1">
        <name>Zn(2+)</name>
        <dbReference type="ChEBI" id="CHEBI:29105"/>
    </cofactor>
</comment>
<reference evidence="13" key="1">
    <citation type="submission" date="2015-04" db="UniProtKB">
        <authorList>
            <consortium name="EnsemblPlants"/>
        </authorList>
    </citation>
    <scope>IDENTIFICATION</scope>
</reference>
<keyword evidence="14" id="KW-1185">Reference proteome</keyword>
<dbReference type="GO" id="GO:0046294">
    <property type="term" value="P:formaldehyde catabolic process"/>
    <property type="evidence" value="ECO:0007669"/>
    <property type="project" value="TreeGrafter"/>
</dbReference>
<evidence type="ECO:0000256" key="8">
    <source>
        <dbReference type="ARBA" id="ARBA00049243"/>
    </source>
</evidence>
<dbReference type="GO" id="GO:0009408">
    <property type="term" value="P:response to heat"/>
    <property type="evidence" value="ECO:0007669"/>
    <property type="project" value="UniProtKB-ARBA"/>
</dbReference>
<evidence type="ECO:0000256" key="10">
    <source>
        <dbReference type="RuleBase" id="RU003616"/>
    </source>
</evidence>
<dbReference type="Pfam" id="PF00011">
    <property type="entry name" value="HSP20"/>
    <property type="match status" value="1"/>
</dbReference>
<dbReference type="SUPFAM" id="SSF49764">
    <property type="entry name" value="HSP20-like chaperones"/>
    <property type="match status" value="1"/>
</dbReference>
<keyword evidence="5" id="KW-0560">Oxidoreductase</keyword>
<evidence type="ECO:0000256" key="9">
    <source>
        <dbReference type="PROSITE-ProRule" id="PRU00285"/>
    </source>
</evidence>
<proteinExistence type="inferred from homology"/>
<evidence type="ECO:0000256" key="6">
    <source>
        <dbReference type="ARBA" id="ARBA00023027"/>
    </source>
</evidence>
<dbReference type="PROSITE" id="PS01031">
    <property type="entry name" value="SHSP"/>
    <property type="match status" value="1"/>
</dbReference>
<dbReference type="InterPro" id="IPR011032">
    <property type="entry name" value="GroES-like_sf"/>
</dbReference>
<dbReference type="FunFam" id="3.90.180.10:FF:000067">
    <property type="entry name" value="alcohol dehydrogenase 1-like isoform X1"/>
    <property type="match status" value="1"/>
</dbReference>
<organism evidence="13">
    <name type="scientific">Oryza glumipatula</name>
    <dbReference type="NCBI Taxonomy" id="40148"/>
    <lineage>
        <taxon>Eukaryota</taxon>
        <taxon>Viridiplantae</taxon>
        <taxon>Streptophyta</taxon>
        <taxon>Embryophyta</taxon>
        <taxon>Tracheophyta</taxon>
        <taxon>Spermatophyta</taxon>
        <taxon>Magnoliopsida</taxon>
        <taxon>Liliopsida</taxon>
        <taxon>Poales</taxon>
        <taxon>Poaceae</taxon>
        <taxon>BOP clade</taxon>
        <taxon>Oryzoideae</taxon>
        <taxon>Oryzeae</taxon>
        <taxon>Oryzinae</taxon>
        <taxon>Oryza</taxon>
    </lineage>
</organism>
<evidence type="ECO:0000256" key="3">
    <source>
        <dbReference type="ARBA" id="ARBA00022723"/>
    </source>
</evidence>
<dbReference type="SUPFAM" id="SSF50129">
    <property type="entry name" value="GroES-like"/>
    <property type="match status" value="1"/>
</dbReference>
<comment type="catalytic activity">
    <reaction evidence="8">
        <text>a primary alcohol + NAD(+) = an aldehyde + NADH + H(+)</text>
        <dbReference type="Rhea" id="RHEA:10736"/>
        <dbReference type="ChEBI" id="CHEBI:15378"/>
        <dbReference type="ChEBI" id="CHEBI:15734"/>
        <dbReference type="ChEBI" id="CHEBI:17478"/>
        <dbReference type="ChEBI" id="CHEBI:57540"/>
        <dbReference type="ChEBI" id="CHEBI:57945"/>
        <dbReference type="EC" id="1.1.1.1"/>
    </reaction>
</comment>
<evidence type="ECO:0000256" key="5">
    <source>
        <dbReference type="ARBA" id="ARBA00023002"/>
    </source>
</evidence>
<comment type="catalytic activity">
    <reaction evidence="7">
        <text>a secondary alcohol + NAD(+) = a ketone + NADH + H(+)</text>
        <dbReference type="Rhea" id="RHEA:10740"/>
        <dbReference type="ChEBI" id="CHEBI:15378"/>
        <dbReference type="ChEBI" id="CHEBI:17087"/>
        <dbReference type="ChEBI" id="CHEBI:35681"/>
        <dbReference type="ChEBI" id="CHEBI:57540"/>
        <dbReference type="ChEBI" id="CHEBI:57945"/>
        <dbReference type="EC" id="1.1.1.1"/>
    </reaction>
</comment>
<keyword evidence="6" id="KW-0520">NAD</keyword>
<evidence type="ECO:0000256" key="7">
    <source>
        <dbReference type="ARBA" id="ARBA00049164"/>
    </source>
</evidence>
<dbReference type="EnsemblPlants" id="OGLUM10G03020.2">
    <property type="protein sequence ID" value="OGLUM10G03020.2"/>
    <property type="gene ID" value="OGLUM10G03020"/>
</dbReference>
<feature type="region of interest" description="Disordered" evidence="11">
    <location>
        <begin position="1"/>
        <end position="20"/>
    </location>
</feature>
<keyword evidence="3" id="KW-0479">Metal-binding</keyword>
<dbReference type="InterPro" id="IPR008978">
    <property type="entry name" value="HSP20-like_chaperone"/>
</dbReference>
<dbReference type="Gramene" id="OGLUM10G03020.2">
    <property type="protein sequence ID" value="OGLUM10G03020.2"/>
    <property type="gene ID" value="OGLUM10G03020"/>
</dbReference>
<dbReference type="HOGENOM" id="CLU_601858_0_0_1"/>
<comment type="subcellular location">
    <subcellularLocation>
        <location evidence="2">Cytoplasm</location>
    </subcellularLocation>
</comment>
<dbReference type="Gene3D" id="3.40.50.720">
    <property type="entry name" value="NAD(P)-binding Rossmann-like Domain"/>
    <property type="match status" value="1"/>
</dbReference>
<dbReference type="GO" id="GO:0005829">
    <property type="term" value="C:cytosol"/>
    <property type="evidence" value="ECO:0007669"/>
    <property type="project" value="TreeGrafter"/>
</dbReference>
<sequence length="455" mass="48287">MDATAIGNGALHSNGAGADTKGKPIKCKAAVAHGPGEALVMEEVEVAPPARMEVRLKVLFTSICHTDLSAWKGENELQRKFPRILGHEAAGVVESVGEGVEDLAPGDHVVPIFTGECGACTYCESSKSNLCKTYRVNPFKSTMVTDGGTRFTMIDRSSGARNPVYHFLNTSTFAEYTVIDSACAVKINPKAPLEKMRVGAAWNTANVSKGSTVAIFGLGAIGLAVAEGARLRGASRIIGVDINPEKFSKAVPPQVDMSTVTSCTFLSIRPVVSSAGGLLSKKPAAFVSLASERKSRPLSPCFAISSNKPGDPKIDVSPFSISPVVLVNPVPVDGERWQVAENKDEVSLLFEVPGLSPADLIVEIDEDVLVIKKKKKASPKSNYNTPTSGPIADHQEATADEFSGGGIYARLLLPAGYSREGVQAKLTSGELKLTIAKVKESFRRKINVDISVNYC</sequence>
<dbReference type="GO" id="GO:0004022">
    <property type="term" value="F:alcohol dehydrogenase (NAD+) activity"/>
    <property type="evidence" value="ECO:0007669"/>
    <property type="project" value="UniProtKB-EC"/>
</dbReference>
<evidence type="ECO:0000259" key="12">
    <source>
        <dbReference type="PROSITE" id="PS01031"/>
    </source>
</evidence>
<dbReference type="Gene3D" id="3.90.180.10">
    <property type="entry name" value="Medium-chain alcohol dehydrogenases, catalytic domain"/>
    <property type="match status" value="1"/>
</dbReference>
<evidence type="ECO:0000256" key="1">
    <source>
        <dbReference type="ARBA" id="ARBA00001947"/>
    </source>
</evidence>
<dbReference type="GO" id="GO:0008270">
    <property type="term" value="F:zinc ion binding"/>
    <property type="evidence" value="ECO:0007669"/>
    <property type="project" value="InterPro"/>
</dbReference>
<dbReference type="Proteomes" id="UP000026961">
    <property type="component" value="Chromosome 10"/>
</dbReference>
<dbReference type="Gene3D" id="2.60.40.790">
    <property type="match status" value="1"/>
</dbReference>
<dbReference type="eggNOG" id="KOG0022">
    <property type="taxonomic scope" value="Eukaryota"/>
</dbReference>
<dbReference type="PANTHER" id="PTHR43880:SF56">
    <property type="entry name" value="ALCOHOL DEHYDROGENASE-LIKE 4"/>
    <property type="match status" value="1"/>
</dbReference>
<dbReference type="InterPro" id="IPR002328">
    <property type="entry name" value="ADH_Zn_CS"/>
</dbReference>
<protein>
    <recommendedName>
        <fullName evidence="12">SHSP domain-containing protein</fullName>
    </recommendedName>
</protein>
<dbReference type="STRING" id="40148.A0A0E0B834"/>
<evidence type="ECO:0000256" key="2">
    <source>
        <dbReference type="ARBA" id="ARBA00004496"/>
    </source>
</evidence>
<evidence type="ECO:0000256" key="4">
    <source>
        <dbReference type="ARBA" id="ARBA00022833"/>
    </source>
</evidence>
<evidence type="ECO:0000313" key="13">
    <source>
        <dbReference type="EnsemblPlants" id="OGLUM10G03020.2"/>
    </source>
</evidence>
<dbReference type="InterPro" id="IPR036291">
    <property type="entry name" value="NAD(P)-bd_dom_sf"/>
</dbReference>
<dbReference type="AlphaFoldDB" id="A0A0E0B834"/>
<dbReference type="InterPro" id="IPR013154">
    <property type="entry name" value="ADH-like_N"/>
</dbReference>
<dbReference type="SUPFAM" id="SSF51735">
    <property type="entry name" value="NAD(P)-binding Rossmann-fold domains"/>
    <property type="match status" value="1"/>
</dbReference>
<dbReference type="InterPro" id="IPR002068">
    <property type="entry name" value="A-crystallin/Hsp20_dom"/>
</dbReference>
<dbReference type="CDD" id="cd00298">
    <property type="entry name" value="ACD_sHsps_p23-like"/>
    <property type="match status" value="1"/>
</dbReference>
<comment type="similarity">
    <text evidence="9 10">Belongs to the small heat shock protein (HSP20) family.</text>
</comment>
<dbReference type="PANTHER" id="PTHR43880">
    <property type="entry name" value="ALCOHOL DEHYDROGENASE"/>
    <property type="match status" value="1"/>
</dbReference>
<dbReference type="GO" id="GO:0051903">
    <property type="term" value="F:S-(hydroxymethyl)glutathione dehydrogenase [NAD(P)+] activity"/>
    <property type="evidence" value="ECO:0007669"/>
    <property type="project" value="TreeGrafter"/>
</dbReference>